<evidence type="ECO:0000256" key="5">
    <source>
        <dbReference type="SAM" id="Phobius"/>
    </source>
</evidence>
<reference evidence="8" key="1">
    <citation type="submission" date="2021-05" db="EMBL/GenBank/DDBJ databases">
        <authorList>
            <person name="Alioto T."/>
            <person name="Alioto T."/>
            <person name="Gomez Garrido J."/>
        </authorList>
    </citation>
    <scope>NUCLEOTIDE SEQUENCE</scope>
</reference>
<feature type="compositionally biased region" description="Basic and acidic residues" evidence="4">
    <location>
        <begin position="33"/>
        <end position="49"/>
    </location>
</feature>
<name>A0A8D8EUF8_CULPI</name>
<feature type="domain" description="LRRCT" evidence="7">
    <location>
        <begin position="391"/>
        <end position="447"/>
    </location>
</feature>
<dbReference type="SMART" id="SM00369">
    <property type="entry name" value="LRR_TYP"/>
    <property type="match status" value="8"/>
</dbReference>
<dbReference type="SMART" id="SM00082">
    <property type="entry name" value="LRRCT"/>
    <property type="match status" value="1"/>
</dbReference>
<keyword evidence="2 6" id="KW-0732">Signal</keyword>
<dbReference type="EMBL" id="HBUE01007362">
    <property type="protein sequence ID" value="CAG6446654.1"/>
    <property type="molecule type" value="Transcribed_RNA"/>
</dbReference>
<dbReference type="Gene3D" id="3.80.10.10">
    <property type="entry name" value="Ribonuclease Inhibitor"/>
    <property type="match status" value="3"/>
</dbReference>
<evidence type="ECO:0000256" key="6">
    <source>
        <dbReference type="SAM" id="SignalP"/>
    </source>
</evidence>
<feature type="chain" id="PRO_5033954084" evidence="6">
    <location>
        <begin position="22"/>
        <end position="510"/>
    </location>
</feature>
<dbReference type="PANTHER" id="PTHR24369">
    <property type="entry name" value="ANTIGEN BSP, PUTATIVE-RELATED"/>
    <property type="match status" value="1"/>
</dbReference>
<dbReference type="InterPro" id="IPR001611">
    <property type="entry name" value="Leu-rich_rpt"/>
</dbReference>
<proteinExistence type="predicted"/>
<dbReference type="Pfam" id="PF13855">
    <property type="entry name" value="LRR_8"/>
    <property type="match status" value="3"/>
</dbReference>
<dbReference type="GO" id="GO:0005886">
    <property type="term" value="C:plasma membrane"/>
    <property type="evidence" value="ECO:0007669"/>
    <property type="project" value="TreeGrafter"/>
</dbReference>
<evidence type="ECO:0000256" key="3">
    <source>
        <dbReference type="ARBA" id="ARBA00022737"/>
    </source>
</evidence>
<organism evidence="8">
    <name type="scientific">Culex pipiens</name>
    <name type="common">House mosquito</name>
    <dbReference type="NCBI Taxonomy" id="7175"/>
    <lineage>
        <taxon>Eukaryota</taxon>
        <taxon>Metazoa</taxon>
        <taxon>Ecdysozoa</taxon>
        <taxon>Arthropoda</taxon>
        <taxon>Hexapoda</taxon>
        <taxon>Insecta</taxon>
        <taxon>Pterygota</taxon>
        <taxon>Neoptera</taxon>
        <taxon>Endopterygota</taxon>
        <taxon>Diptera</taxon>
        <taxon>Nematocera</taxon>
        <taxon>Culicoidea</taxon>
        <taxon>Culicidae</taxon>
        <taxon>Culicinae</taxon>
        <taxon>Culicini</taxon>
        <taxon>Culex</taxon>
        <taxon>Culex</taxon>
    </lineage>
</organism>
<keyword evidence="3" id="KW-0677">Repeat</keyword>
<sequence>MKLFSKVLLISVAVCSTLVLAVEDDQSKASNSTKDDTFNATKKQDQDTDQKLPNPLCASCTCDAPQKTFKCSSMKLSSKLFNTTGWASLNDSGVAVDVMLLDRNGITEVPVFPNLDVRVLDLSHNNISVIAKKAFFALSKLEVLDLSYNMLTTKSLVPAVFEGPYSADDYEPLGQLRVLRLGYNQLHSLDADLFEHMPNLQELSLVSNVFKTIDTLTENALSSVRTLLSLDLSYMELNSVPGGFLNAIGDLTHLNLTGNLLETIPEGLRFAQKLKWLSLDENPVGNIQGDHVFPALKSLEYLSLSYMSPLKVIGRGAFSGLQALQEVHISNNPVLSYLHVDAFAREDPDDPTRQNWPRVKRFYLHNNNLSSLDAQLLTHWAEMELVDIRQNPWNCDCDNQWLVETLVPVIEKTTPNTLNNIVCASPPQMAGQSMVELQHKHSQLRCGDKYGNNPAGDGALLIGLLIGVLAGIPLTAAVILIYRRGCFGLVRRGPADYSRAFYSRATNDDF</sequence>
<evidence type="ECO:0000256" key="4">
    <source>
        <dbReference type="SAM" id="MobiDB-lite"/>
    </source>
</evidence>
<feature type="signal peptide" evidence="6">
    <location>
        <begin position="1"/>
        <end position="21"/>
    </location>
</feature>
<accession>A0A8D8EUF8</accession>
<keyword evidence="1" id="KW-0433">Leucine-rich repeat</keyword>
<dbReference type="InterPro" id="IPR000483">
    <property type="entry name" value="Cys-rich_flank_reg_C"/>
</dbReference>
<dbReference type="EMBL" id="HBUE01007363">
    <property type="protein sequence ID" value="CAG6446655.1"/>
    <property type="molecule type" value="Transcribed_RNA"/>
</dbReference>
<dbReference type="SUPFAM" id="SSF52058">
    <property type="entry name" value="L domain-like"/>
    <property type="match status" value="1"/>
</dbReference>
<evidence type="ECO:0000313" key="8">
    <source>
        <dbReference type="EMBL" id="CAG6446655.1"/>
    </source>
</evidence>
<evidence type="ECO:0000256" key="1">
    <source>
        <dbReference type="ARBA" id="ARBA00022614"/>
    </source>
</evidence>
<protein>
    <submittedName>
        <fullName evidence="8">Leucine-rich repeat neuronal protein 1</fullName>
    </submittedName>
</protein>
<dbReference type="AlphaFoldDB" id="A0A8D8EUF8"/>
<dbReference type="PRINTS" id="PR00019">
    <property type="entry name" value="LEURICHRPT"/>
</dbReference>
<keyword evidence="5" id="KW-1133">Transmembrane helix</keyword>
<dbReference type="InterPro" id="IPR032675">
    <property type="entry name" value="LRR_dom_sf"/>
</dbReference>
<dbReference type="InterPro" id="IPR050541">
    <property type="entry name" value="LRR_TM_domain-containing"/>
</dbReference>
<keyword evidence="5" id="KW-0812">Transmembrane</keyword>
<evidence type="ECO:0000256" key="2">
    <source>
        <dbReference type="ARBA" id="ARBA00022729"/>
    </source>
</evidence>
<keyword evidence="5" id="KW-0472">Membrane</keyword>
<feature type="region of interest" description="Disordered" evidence="4">
    <location>
        <begin position="29"/>
        <end position="49"/>
    </location>
</feature>
<evidence type="ECO:0000259" key="7">
    <source>
        <dbReference type="SMART" id="SM00082"/>
    </source>
</evidence>
<dbReference type="PANTHER" id="PTHR24369:SF210">
    <property type="entry name" value="CHAOPTIN-RELATED"/>
    <property type="match status" value="1"/>
</dbReference>
<feature type="transmembrane region" description="Helical" evidence="5">
    <location>
        <begin position="459"/>
        <end position="482"/>
    </location>
</feature>
<dbReference type="InterPro" id="IPR003591">
    <property type="entry name" value="Leu-rich_rpt_typical-subtyp"/>
</dbReference>